<name>A0AAN6NLB1_9PEZI</name>
<comment type="caution">
    <text evidence="1">The sequence shown here is derived from an EMBL/GenBank/DDBJ whole genome shotgun (WGS) entry which is preliminary data.</text>
</comment>
<keyword evidence="2" id="KW-1185">Reference proteome</keyword>
<protein>
    <submittedName>
        <fullName evidence="1">Uncharacterized protein</fullName>
    </submittedName>
</protein>
<dbReference type="AlphaFoldDB" id="A0AAN6NLB1"/>
<sequence length="134" mass="15262">MASLTNEPASTGVVALDSSLRTLGIIIADRATDIPYSADALNRLVKLLRRSSKTFDVMNKDEACALYHSVADDMNRLRDKYEIYHTILQEKDKVTVNHKKGSQKLLKVQQNIDRLLVLMMEQEQQQEEETLPQC</sequence>
<evidence type="ECO:0000313" key="2">
    <source>
        <dbReference type="Proteomes" id="UP001303222"/>
    </source>
</evidence>
<evidence type="ECO:0000313" key="1">
    <source>
        <dbReference type="EMBL" id="KAK3947962.1"/>
    </source>
</evidence>
<accession>A0AAN6NLB1</accession>
<proteinExistence type="predicted"/>
<dbReference type="Proteomes" id="UP001303222">
    <property type="component" value="Unassembled WGS sequence"/>
</dbReference>
<organism evidence="1 2">
    <name type="scientific">Pseudoneurospora amorphoporcata</name>
    <dbReference type="NCBI Taxonomy" id="241081"/>
    <lineage>
        <taxon>Eukaryota</taxon>
        <taxon>Fungi</taxon>
        <taxon>Dikarya</taxon>
        <taxon>Ascomycota</taxon>
        <taxon>Pezizomycotina</taxon>
        <taxon>Sordariomycetes</taxon>
        <taxon>Sordariomycetidae</taxon>
        <taxon>Sordariales</taxon>
        <taxon>Sordariaceae</taxon>
        <taxon>Pseudoneurospora</taxon>
    </lineage>
</organism>
<reference evidence="1" key="2">
    <citation type="submission" date="2023-06" db="EMBL/GenBank/DDBJ databases">
        <authorList>
            <consortium name="Lawrence Berkeley National Laboratory"/>
            <person name="Mondo S.J."/>
            <person name="Hensen N."/>
            <person name="Bonometti L."/>
            <person name="Westerberg I."/>
            <person name="Brannstrom I.O."/>
            <person name="Guillou S."/>
            <person name="Cros-Aarteil S."/>
            <person name="Calhoun S."/>
            <person name="Haridas S."/>
            <person name="Kuo A."/>
            <person name="Pangilinan J."/>
            <person name="Riley R."/>
            <person name="Labutti K."/>
            <person name="Andreopoulos B."/>
            <person name="Lipzen A."/>
            <person name="Chen C."/>
            <person name="Yanf M."/>
            <person name="Daum C."/>
            <person name="Ng V."/>
            <person name="Clum A."/>
            <person name="Steindorff A."/>
            <person name="Ohm R."/>
            <person name="Martin F."/>
            <person name="Silar P."/>
            <person name="Natvig D."/>
            <person name="Lalanne C."/>
            <person name="Gautier V."/>
            <person name="Ament-Velasquez S.L."/>
            <person name="Kruys A."/>
            <person name="Hutchinson M.I."/>
            <person name="Powell A.J."/>
            <person name="Barry K."/>
            <person name="Miller A.N."/>
            <person name="Grigoriev I.V."/>
            <person name="Debuchy R."/>
            <person name="Gladieux P."/>
            <person name="Thoren M.H."/>
            <person name="Johannesson H."/>
        </authorList>
    </citation>
    <scope>NUCLEOTIDE SEQUENCE</scope>
    <source>
        <strain evidence="1">CBS 626.80</strain>
    </source>
</reference>
<gene>
    <name evidence="1" type="ORF">QBC32DRAFT_318310</name>
</gene>
<dbReference type="EMBL" id="MU859296">
    <property type="protein sequence ID" value="KAK3947962.1"/>
    <property type="molecule type" value="Genomic_DNA"/>
</dbReference>
<reference evidence="1" key="1">
    <citation type="journal article" date="2023" name="Mol. Phylogenet. Evol.">
        <title>Genome-scale phylogeny and comparative genomics of the fungal order Sordariales.</title>
        <authorList>
            <person name="Hensen N."/>
            <person name="Bonometti L."/>
            <person name="Westerberg I."/>
            <person name="Brannstrom I.O."/>
            <person name="Guillou S."/>
            <person name="Cros-Aarteil S."/>
            <person name="Calhoun S."/>
            <person name="Haridas S."/>
            <person name="Kuo A."/>
            <person name="Mondo S."/>
            <person name="Pangilinan J."/>
            <person name="Riley R."/>
            <person name="LaButti K."/>
            <person name="Andreopoulos B."/>
            <person name="Lipzen A."/>
            <person name="Chen C."/>
            <person name="Yan M."/>
            <person name="Daum C."/>
            <person name="Ng V."/>
            <person name="Clum A."/>
            <person name="Steindorff A."/>
            <person name="Ohm R.A."/>
            <person name="Martin F."/>
            <person name="Silar P."/>
            <person name="Natvig D.O."/>
            <person name="Lalanne C."/>
            <person name="Gautier V."/>
            <person name="Ament-Velasquez S.L."/>
            <person name="Kruys A."/>
            <person name="Hutchinson M.I."/>
            <person name="Powell A.J."/>
            <person name="Barry K."/>
            <person name="Miller A.N."/>
            <person name="Grigoriev I.V."/>
            <person name="Debuchy R."/>
            <person name="Gladieux P."/>
            <person name="Hiltunen Thoren M."/>
            <person name="Johannesson H."/>
        </authorList>
    </citation>
    <scope>NUCLEOTIDE SEQUENCE</scope>
    <source>
        <strain evidence="1">CBS 626.80</strain>
    </source>
</reference>